<comment type="similarity">
    <text evidence="5">Belongs to the RimM family.</text>
</comment>
<dbReference type="SUPFAM" id="SSF50346">
    <property type="entry name" value="PRC-barrel domain"/>
    <property type="match status" value="1"/>
</dbReference>
<comment type="subcellular location">
    <subcellularLocation>
        <location evidence="5">Cytoplasm</location>
    </subcellularLocation>
</comment>
<dbReference type="EMBL" id="JACTVA010000026">
    <property type="protein sequence ID" value="MBC9208061.1"/>
    <property type="molecule type" value="Genomic_DNA"/>
</dbReference>
<dbReference type="PANTHER" id="PTHR33692:SF1">
    <property type="entry name" value="RIBOSOME MATURATION FACTOR RIMM"/>
    <property type="match status" value="1"/>
</dbReference>
<dbReference type="NCBIfam" id="TIGR02273">
    <property type="entry name" value="16S_RimM"/>
    <property type="match status" value="1"/>
</dbReference>
<dbReference type="Gene3D" id="2.30.30.240">
    <property type="entry name" value="PRC-barrel domain"/>
    <property type="match status" value="1"/>
</dbReference>
<comment type="domain">
    <text evidence="5">The PRC barrel domain binds ribosomal protein uS19.</text>
</comment>
<dbReference type="Proteomes" id="UP000626026">
    <property type="component" value="Unassembled WGS sequence"/>
</dbReference>
<keyword evidence="2 5" id="KW-0690">Ribosome biogenesis</keyword>
<proteinExistence type="inferred from homology"/>
<dbReference type="Pfam" id="PF24986">
    <property type="entry name" value="PRC_RimM"/>
    <property type="match status" value="1"/>
</dbReference>
<evidence type="ECO:0000259" key="8">
    <source>
        <dbReference type="Pfam" id="PF24986"/>
    </source>
</evidence>
<keyword evidence="10" id="KW-1185">Reference proteome</keyword>
<dbReference type="SUPFAM" id="SSF50447">
    <property type="entry name" value="Translation proteins"/>
    <property type="match status" value="1"/>
</dbReference>
<dbReference type="InterPro" id="IPR056792">
    <property type="entry name" value="PRC_RimM"/>
</dbReference>
<dbReference type="Gene3D" id="2.40.30.60">
    <property type="entry name" value="RimM"/>
    <property type="match status" value="1"/>
</dbReference>
<gene>
    <name evidence="5 9" type="primary">rimM</name>
    <name evidence="9" type="ORF">IBL26_14540</name>
</gene>
<keyword evidence="1 5" id="KW-0963">Cytoplasm</keyword>
<comment type="subunit">
    <text evidence="5">Binds ribosomal protein uS19.</text>
</comment>
<comment type="caution">
    <text evidence="9">The sequence shown here is derived from an EMBL/GenBank/DDBJ whole genome shotgun (WGS) entry which is preliminary data.</text>
</comment>
<comment type="function">
    <text evidence="5">An accessory protein needed during the final step in the assembly of 30S ribosomal subunit, possibly for assembly of the head region. Essential for efficient processing of 16S rRNA. May be needed both before and after RbfA during the maturation of 16S rRNA. It has affinity for free ribosomal 30S subunits but not for 70S ribosomes.</text>
</comment>
<protein>
    <recommendedName>
        <fullName evidence="5">Ribosome maturation factor RimM</fullName>
    </recommendedName>
</protein>
<evidence type="ECO:0000256" key="2">
    <source>
        <dbReference type="ARBA" id="ARBA00022517"/>
    </source>
</evidence>
<dbReference type="PANTHER" id="PTHR33692">
    <property type="entry name" value="RIBOSOME MATURATION FACTOR RIMM"/>
    <property type="match status" value="1"/>
</dbReference>
<dbReference type="InterPro" id="IPR011033">
    <property type="entry name" value="PRC_barrel-like_sf"/>
</dbReference>
<dbReference type="HAMAP" id="MF_00014">
    <property type="entry name" value="Ribosome_mat_RimM"/>
    <property type="match status" value="1"/>
</dbReference>
<dbReference type="InterPro" id="IPR011961">
    <property type="entry name" value="RimM"/>
</dbReference>
<evidence type="ECO:0000313" key="9">
    <source>
        <dbReference type="EMBL" id="MBC9208061.1"/>
    </source>
</evidence>
<name>A0ABR7RP31_9PROT</name>
<organism evidence="9 10">
    <name type="scientific">Teichococcus aerophilus</name>
    <dbReference type="NCBI Taxonomy" id="1224513"/>
    <lineage>
        <taxon>Bacteria</taxon>
        <taxon>Pseudomonadati</taxon>
        <taxon>Pseudomonadota</taxon>
        <taxon>Alphaproteobacteria</taxon>
        <taxon>Acetobacterales</taxon>
        <taxon>Roseomonadaceae</taxon>
        <taxon>Roseomonas</taxon>
    </lineage>
</organism>
<feature type="domain" description="Ribosome maturation factor RimM PRC barrel" evidence="8">
    <location>
        <begin position="95"/>
        <end position="160"/>
    </location>
</feature>
<dbReference type="Pfam" id="PF01782">
    <property type="entry name" value="RimM"/>
    <property type="match status" value="1"/>
</dbReference>
<evidence type="ECO:0000256" key="4">
    <source>
        <dbReference type="ARBA" id="ARBA00023186"/>
    </source>
</evidence>
<evidence type="ECO:0000256" key="6">
    <source>
        <dbReference type="SAM" id="MobiDB-lite"/>
    </source>
</evidence>
<evidence type="ECO:0000256" key="5">
    <source>
        <dbReference type="HAMAP-Rule" id="MF_00014"/>
    </source>
</evidence>
<evidence type="ECO:0000256" key="3">
    <source>
        <dbReference type="ARBA" id="ARBA00022552"/>
    </source>
</evidence>
<evidence type="ECO:0000259" key="7">
    <source>
        <dbReference type="Pfam" id="PF01782"/>
    </source>
</evidence>
<dbReference type="InterPro" id="IPR036976">
    <property type="entry name" value="RimM_N_sf"/>
</dbReference>
<sequence>MATQRILVGEIGRPHGVRGLVRVQSFTAQPADIAGYGPLSDESGGTVFVLHWLADGLARIDGVADRDAAAKLTGTRLYVDRDSLPPPDDDEFYLSDLIGLAARDADGQEIGQVRAVEDFGAGAFLTILNEAGKEVLLPFTKAAVPEVKVAEGWLVVLLPVDGALPEGATQEDPGPQGAMSSGEAPNALPRRQDVARRGNPRPPRGGVVG</sequence>
<evidence type="ECO:0000313" key="10">
    <source>
        <dbReference type="Proteomes" id="UP000626026"/>
    </source>
</evidence>
<keyword evidence="3 5" id="KW-0698">rRNA processing</keyword>
<evidence type="ECO:0000256" key="1">
    <source>
        <dbReference type="ARBA" id="ARBA00022490"/>
    </source>
</evidence>
<feature type="region of interest" description="Disordered" evidence="6">
    <location>
        <begin position="166"/>
        <end position="209"/>
    </location>
</feature>
<dbReference type="RefSeq" id="WP_187785226.1">
    <property type="nucleotide sequence ID" value="NZ_JACTVA010000026.1"/>
</dbReference>
<keyword evidence="4 5" id="KW-0143">Chaperone</keyword>
<accession>A0ABR7RP31</accession>
<feature type="domain" description="RimM N-terminal" evidence="7">
    <location>
        <begin position="8"/>
        <end position="82"/>
    </location>
</feature>
<dbReference type="InterPro" id="IPR002676">
    <property type="entry name" value="RimM_N"/>
</dbReference>
<reference evidence="9 10" key="1">
    <citation type="journal article" date="2013" name="Int. J. Syst. Evol. Microbiol.">
        <title>Roseomonas aerophila sp. nov., isolated from air.</title>
        <authorList>
            <person name="Kim S.J."/>
            <person name="Weon H.Y."/>
            <person name="Ahn J.H."/>
            <person name="Hong S.B."/>
            <person name="Seok S.J."/>
            <person name="Whang K.S."/>
            <person name="Kwon S.W."/>
        </authorList>
    </citation>
    <scope>NUCLEOTIDE SEQUENCE [LARGE SCALE GENOMIC DNA]</scope>
    <source>
        <strain evidence="9 10">NBRC 108923</strain>
    </source>
</reference>
<dbReference type="InterPro" id="IPR009000">
    <property type="entry name" value="Transl_B-barrel_sf"/>
</dbReference>